<feature type="domain" description="Pyrrolo-quinoline quinone repeat" evidence="2">
    <location>
        <begin position="318"/>
        <end position="397"/>
    </location>
</feature>
<dbReference type="InterPro" id="IPR011047">
    <property type="entry name" value="Quinoprotein_ADH-like_sf"/>
</dbReference>
<dbReference type="Gene3D" id="2.130.10.10">
    <property type="entry name" value="YVTN repeat-like/Quinoprotein amine dehydrogenase"/>
    <property type="match status" value="1"/>
</dbReference>
<dbReference type="AlphaFoldDB" id="A0AAV3TCU5"/>
<dbReference type="Proteomes" id="UP001500420">
    <property type="component" value="Unassembled WGS sequence"/>
</dbReference>
<feature type="region of interest" description="Disordered" evidence="1">
    <location>
        <begin position="39"/>
        <end position="67"/>
    </location>
</feature>
<dbReference type="EMBL" id="BAAADV010000007">
    <property type="protein sequence ID" value="GAA0677748.1"/>
    <property type="molecule type" value="Genomic_DNA"/>
</dbReference>
<dbReference type="InterPro" id="IPR002372">
    <property type="entry name" value="PQQ_rpt_dom"/>
</dbReference>
<dbReference type="PANTHER" id="PTHR34512:SF30">
    <property type="entry name" value="OUTER MEMBRANE PROTEIN ASSEMBLY FACTOR BAMB"/>
    <property type="match status" value="1"/>
</dbReference>
<dbReference type="Gene3D" id="2.40.128.630">
    <property type="match status" value="1"/>
</dbReference>
<dbReference type="RefSeq" id="WP_343774608.1">
    <property type="nucleotide sequence ID" value="NZ_BAAADV010000007.1"/>
</dbReference>
<evidence type="ECO:0000313" key="4">
    <source>
        <dbReference type="Proteomes" id="UP001500420"/>
    </source>
</evidence>
<gene>
    <name evidence="3" type="ORF">GCM10009020_27330</name>
</gene>
<evidence type="ECO:0000259" key="2">
    <source>
        <dbReference type="Pfam" id="PF13360"/>
    </source>
</evidence>
<sequence>MPTLTRRRLLGAGAATVVGGVGVELLAGPAPTFDAWEPAPDAWPAERRDSARTAAAPEMNPPTGEPSVEWTAEVESAPNEGVTALVVGDGTAFLGGDFRIAAVDLADGSRLWDADAPAEHLCYRDGVLYCVSIIHGGGLVALDAADGRTHWTFSEGGSTDVHDLLVVGDAALVGTHGQLVAHDARDGTVAWRLNVGGSGKVHPAVADNTLYVGGPGPLAAYRSREGWNAVREATPRRTERDRSHGPPFVTHPVVTDDSVYVGGHVDPFEEITGAAFSRSGLSHRWNGPTGNGLTSPVPIDDVGVVRIYHHGDNQEYELVGVDLDDGETEWSINRNAQIAPPVGAGELAFTCSADGAVLAIDPGTGRIVWETTVDGSTRAVVPAGERLLVADASGTVRCLR</sequence>
<dbReference type="Gene3D" id="2.40.10.480">
    <property type="match status" value="1"/>
</dbReference>
<reference evidence="3 4" key="1">
    <citation type="journal article" date="2019" name="Int. J. Syst. Evol. Microbiol.">
        <title>The Global Catalogue of Microorganisms (GCM) 10K type strain sequencing project: providing services to taxonomists for standard genome sequencing and annotation.</title>
        <authorList>
            <consortium name="The Broad Institute Genomics Platform"/>
            <consortium name="The Broad Institute Genome Sequencing Center for Infectious Disease"/>
            <person name="Wu L."/>
            <person name="Ma J."/>
        </authorList>
    </citation>
    <scope>NUCLEOTIDE SEQUENCE [LARGE SCALE GENOMIC DNA]</scope>
    <source>
        <strain evidence="3 4">JCM 16328</strain>
    </source>
</reference>
<dbReference type="InterPro" id="IPR006311">
    <property type="entry name" value="TAT_signal"/>
</dbReference>
<accession>A0AAV3TCU5</accession>
<proteinExistence type="predicted"/>
<evidence type="ECO:0000313" key="3">
    <source>
        <dbReference type="EMBL" id="GAA0677748.1"/>
    </source>
</evidence>
<organism evidence="3 4">
    <name type="scientific">Natronoarchaeum mannanilyticum</name>
    <dbReference type="NCBI Taxonomy" id="926360"/>
    <lineage>
        <taxon>Archaea</taxon>
        <taxon>Methanobacteriati</taxon>
        <taxon>Methanobacteriota</taxon>
        <taxon>Stenosarchaea group</taxon>
        <taxon>Halobacteria</taxon>
        <taxon>Halobacteriales</taxon>
        <taxon>Natronoarchaeaceae</taxon>
    </lineage>
</organism>
<dbReference type="InterPro" id="IPR018391">
    <property type="entry name" value="PQQ_b-propeller_rpt"/>
</dbReference>
<dbReference type="SMART" id="SM00564">
    <property type="entry name" value="PQQ"/>
    <property type="match status" value="5"/>
</dbReference>
<dbReference type="InterPro" id="IPR015943">
    <property type="entry name" value="WD40/YVTN_repeat-like_dom_sf"/>
</dbReference>
<name>A0AAV3TCU5_9EURY</name>
<dbReference type="SUPFAM" id="SSF50998">
    <property type="entry name" value="Quinoprotein alcohol dehydrogenase-like"/>
    <property type="match status" value="1"/>
</dbReference>
<protein>
    <recommendedName>
        <fullName evidence="2">Pyrrolo-quinoline quinone repeat domain-containing protein</fullName>
    </recommendedName>
</protein>
<feature type="domain" description="Pyrrolo-quinoline quinone repeat" evidence="2">
    <location>
        <begin position="70"/>
        <end position="260"/>
    </location>
</feature>
<dbReference type="Pfam" id="PF13360">
    <property type="entry name" value="PQQ_2"/>
    <property type="match status" value="2"/>
</dbReference>
<evidence type="ECO:0000256" key="1">
    <source>
        <dbReference type="SAM" id="MobiDB-lite"/>
    </source>
</evidence>
<dbReference type="PROSITE" id="PS51318">
    <property type="entry name" value="TAT"/>
    <property type="match status" value="1"/>
</dbReference>
<dbReference type="PANTHER" id="PTHR34512">
    <property type="entry name" value="CELL SURFACE PROTEIN"/>
    <property type="match status" value="1"/>
</dbReference>
<comment type="caution">
    <text evidence="3">The sequence shown here is derived from an EMBL/GenBank/DDBJ whole genome shotgun (WGS) entry which is preliminary data.</text>
</comment>
<keyword evidence="4" id="KW-1185">Reference proteome</keyword>